<dbReference type="Pfam" id="PF00496">
    <property type="entry name" value="SBP_bac_5"/>
    <property type="match status" value="1"/>
</dbReference>
<dbReference type="GO" id="GO:0043190">
    <property type="term" value="C:ATP-binding cassette (ABC) transporter complex"/>
    <property type="evidence" value="ECO:0007669"/>
    <property type="project" value="InterPro"/>
</dbReference>
<keyword evidence="3 5" id="KW-0732">Signal</keyword>
<reference evidence="8 9" key="1">
    <citation type="submission" date="2020-07" db="EMBL/GenBank/DDBJ databases">
        <title>Sequencing the genomes of 1000 actinobacteria strains.</title>
        <authorList>
            <person name="Klenk H.-P."/>
        </authorList>
    </citation>
    <scope>NUCLEOTIDE SEQUENCE [LARGE SCALE GENOMIC DNA]</scope>
    <source>
        <strain evidence="8 9">DSM 19087</strain>
    </source>
</reference>
<dbReference type="GO" id="GO:0015833">
    <property type="term" value="P:peptide transport"/>
    <property type="evidence" value="ECO:0007669"/>
    <property type="project" value="TreeGrafter"/>
</dbReference>
<dbReference type="AlphaFoldDB" id="A0A8I0FTE8"/>
<dbReference type="CDD" id="cd00995">
    <property type="entry name" value="PBP2_NikA_DppA_OppA_like"/>
    <property type="match status" value="1"/>
</dbReference>
<evidence type="ECO:0000313" key="7">
    <source>
        <dbReference type="EMBL" id="MBD1269849.1"/>
    </source>
</evidence>
<dbReference type="Proteomes" id="UP000587211">
    <property type="component" value="Unassembled WGS sequence"/>
</dbReference>
<feature type="signal peptide" evidence="5">
    <location>
        <begin position="1"/>
        <end position="26"/>
    </location>
</feature>
<dbReference type="GO" id="GO:0042597">
    <property type="term" value="C:periplasmic space"/>
    <property type="evidence" value="ECO:0007669"/>
    <property type="project" value="UniProtKB-ARBA"/>
</dbReference>
<feature type="chain" id="PRO_5039372481" evidence="5">
    <location>
        <begin position="27"/>
        <end position="545"/>
    </location>
</feature>
<dbReference type="PANTHER" id="PTHR30290">
    <property type="entry name" value="PERIPLASMIC BINDING COMPONENT OF ABC TRANSPORTER"/>
    <property type="match status" value="1"/>
</dbReference>
<dbReference type="SUPFAM" id="SSF53850">
    <property type="entry name" value="Periplasmic binding protein-like II"/>
    <property type="match status" value="1"/>
</dbReference>
<dbReference type="PROSITE" id="PS51257">
    <property type="entry name" value="PROKAR_LIPOPROTEIN"/>
    <property type="match status" value="1"/>
</dbReference>
<dbReference type="RefSeq" id="WP_179427196.1">
    <property type="nucleotide sequence ID" value="NZ_BAAAMP010000002.1"/>
</dbReference>
<evidence type="ECO:0000313" key="9">
    <source>
        <dbReference type="Proteomes" id="UP000587211"/>
    </source>
</evidence>
<evidence type="ECO:0000256" key="5">
    <source>
        <dbReference type="SAM" id="SignalP"/>
    </source>
</evidence>
<proteinExistence type="inferred from homology"/>
<gene>
    <name evidence="8" type="ORF">BJ975_002869</name>
    <name evidence="7" type="ORF">IDH50_06390</name>
</gene>
<reference evidence="7" key="2">
    <citation type="submission" date="2020-09" db="EMBL/GenBank/DDBJ databases">
        <title>Novel species in genus Aeromicrobium.</title>
        <authorList>
            <person name="Zhang G."/>
        </authorList>
    </citation>
    <scope>NUCLEOTIDE SEQUENCE</scope>
    <source>
        <strain evidence="7">SSW1-57</strain>
    </source>
</reference>
<evidence type="ECO:0000256" key="3">
    <source>
        <dbReference type="ARBA" id="ARBA00022729"/>
    </source>
</evidence>
<dbReference type="PANTHER" id="PTHR30290:SF9">
    <property type="entry name" value="OLIGOPEPTIDE-BINDING PROTEIN APPA"/>
    <property type="match status" value="1"/>
</dbReference>
<organism evidence="7 10">
    <name type="scientific">Aeromicrobium tamlense</name>
    <dbReference type="NCBI Taxonomy" id="375541"/>
    <lineage>
        <taxon>Bacteria</taxon>
        <taxon>Bacillati</taxon>
        <taxon>Actinomycetota</taxon>
        <taxon>Actinomycetes</taxon>
        <taxon>Propionibacteriales</taxon>
        <taxon>Nocardioidaceae</taxon>
        <taxon>Aeromicrobium</taxon>
    </lineage>
</organism>
<protein>
    <submittedName>
        <fullName evidence="7">ABC transporter substrate-binding protein</fullName>
    </submittedName>
    <submittedName>
        <fullName evidence="8">Peptide/nickel transport system substrate-binding protein</fullName>
    </submittedName>
</protein>
<evidence type="ECO:0000313" key="10">
    <source>
        <dbReference type="Proteomes" id="UP000659061"/>
    </source>
</evidence>
<dbReference type="EMBL" id="JACBZN010000001">
    <property type="protein sequence ID" value="NYI39494.1"/>
    <property type="molecule type" value="Genomic_DNA"/>
</dbReference>
<evidence type="ECO:0000259" key="6">
    <source>
        <dbReference type="Pfam" id="PF00496"/>
    </source>
</evidence>
<evidence type="ECO:0000256" key="4">
    <source>
        <dbReference type="SAM" id="MobiDB-lite"/>
    </source>
</evidence>
<dbReference type="Proteomes" id="UP000659061">
    <property type="component" value="Unassembled WGS sequence"/>
</dbReference>
<dbReference type="PIRSF" id="PIRSF002741">
    <property type="entry name" value="MppA"/>
    <property type="match status" value="1"/>
</dbReference>
<name>A0A8I0FTE8_9ACTN</name>
<feature type="region of interest" description="Disordered" evidence="4">
    <location>
        <begin position="26"/>
        <end position="53"/>
    </location>
</feature>
<dbReference type="GO" id="GO:1904680">
    <property type="term" value="F:peptide transmembrane transporter activity"/>
    <property type="evidence" value="ECO:0007669"/>
    <property type="project" value="TreeGrafter"/>
</dbReference>
<dbReference type="Gene3D" id="3.40.190.10">
    <property type="entry name" value="Periplasmic binding protein-like II"/>
    <property type="match status" value="1"/>
</dbReference>
<keyword evidence="9" id="KW-1185">Reference proteome</keyword>
<dbReference type="EMBL" id="JACWMT010000001">
    <property type="protein sequence ID" value="MBD1269849.1"/>
    <property type="molecule type" value="Genomic_DNA"/>
</dbReference>
<dbReference type="InterPro" id="IPR039424">
    <property type="entry name" value="SBP_5"/>
</dbReference>
<comment type="caution">
    <text evidence="7">The sequence shown here is derived from an EMBL/GenBank/DDBJ whole genome shotgun (WGS) entry which is preliminary data.</text>
</comment>
<dbReference type="InterPro" id="IPR000914">
    <property type="entry name" value="SBP_5_dom"/>
</dbReference>
<dbReference type="Gene3D" id="3.10.105.10">
    <property type="entry name" value="Dipeptide-binding Protein, Domain 3"/>
    <property type="match status" value="1"/>
</dbReference>
<evidence type="ECO:0000256" key="1">
    <source>
        <dbReference type="ARBA" id="ARBA00005695"/>
    </source>
</evidence>
<dbReference type="InterPro" id="IPR030678">
    <property type="entry name" value="Peptide/Ni-bd"/>
</dbReference>
<feature type="domain" description="Solute-binding protein family 5" evidence="6">
    <location>
        <begin position="100"/>
        <end position="461"/>
    </location>
</feature>
<evidence type="ECO:0000256" key="2">
    <source>
        <dbReference type="ARBA" id="ARBA00022448"/>
    </source>
</evidence>
<evidence type="ECO:0000313" key="8">
    <source>
        <dbReference type="EMBL" id="NYI39494.1"/>
    </source>
</evidence>
<keyword evidence="2" id="KW-0813">Transport</keyword>
<accession>A0A8I0FTE8</accession>
<sequence length="545" mass="59798">MTTTRRPAKLAAILVATAAVSSACFGSGGGSSESSAEGALVTDDGPPQPGGTFHIAGTADAPSLDLQKEPAYSVHSAIGAVYSRLLAFKTGEDVEYGTNEVEGDLAESWDTSEDNRTWTITLRDGVVWHDKPPVSGRAFTSKDVLCTFDRMKDIQGHALGLIGNVDSIEAPDDQTVVFTLKSGFSAFDETLANPFLAILPCEAKDGGFDPATEAIGTGPFMLESWKRDQERVYVKNPDYFVENQPYLDGYTTTIMPDAQAQIAALRSNKIDMMTTLSTEKRQVDQLLSQVEGLQKSQEAGTTQTRVYMNAESKPFDQVEVRRAVAMAIDKQGMIDSIRAGGTVTGPITPTIFGALPTEEVEKLVPYDPDEAKKQLADAGFPDGFEATMVVTTGYGETIVREAQWVQEDLAKIGIKVKLDVQDYATYAGDTWPNGKYDIAYGLQTPMLTADEYLTTEYHSKGSRNWSNVNDPELDAKIEAQRAITDTGEREKALQEIDRYILENVLTPLPLYVYDGQTLLSPRVRSWNPHPDYSAREYENIWLKQD</sequence>
<comment type="similarity">
    <text evidence="1">Belongs to the bacterial solute-binding protein 5 family.</text>
</comment>